<evidence type="ECO:0000256" key="3">
    <source>
        <dbReference type="ARBA" id="ARBA00023043"/>
    </source>
</evidence>
<dbReference type="PROSITE" id="PS00108">
    <property type="entry name" value="PROTEIN_KINASE_ST"/>
    <property type="match status" value="1"/>
</dbReference>
<gene>
    <name evidence="7" type="ORF">PFICI_11485</name>
</gene>
<dbReference type="InterPro" id="IPR011009">
    <property type="entry name" value="Kinase-like_dom_sf"/>
</dbReference>
<dbReference type="PANTHER" id="PTHR24161">
    <property type="entry name" value="ANK_REP_REGION DOMAIN-CONTAINING PROTEIN-RELATED"/>
    <property type="match status" value="1"/>
</dbReference>
<dbReference type="SUPFAM" id="SSF56112">
    <property type="entry name" value="Protein kinase-like (PK-like)"/>
    <property type="match status" value="1"/>
</dbReference>
<evidence type="ECO:0000259" key="6">
    <source>
        <dbReference type="PROSITE" id="PS50011"/>
    </source>
</evidence>
<dbReference type="EMBL" id="KI912117">
    <property type="protein sequence ID" value="ETS76098.1"/>
    <property type="molecule type" value="Genomic_DNA"/>
</dbReference>
<dbReference type="eggNOG" id="KOG4177">
    <property type="taxonomic scope" value="Eukaryota"/>
</dbReference>
<accession>W3WQH2</accession>
<dbReference type="PROSITE" id="PS50011">
    <property type="entry name" value="PROTEIN_KINASE_DOM"/>
    <property type="match status" value="1"/>
</dbReference>
<dbReference type="Pfam" id="PF00069">
    <property type="entry name" value="Pkinase"/>
    <property type="match status" value="1"/>
</dbReference>
<dbReference type="GO" id="GO:0004672">
    <property type="term" value="F:protein kinase activity"/>
    <property type="evidence" value="ECO:0007669"/>
    <property type="project" value="InterPro"/>
</dbReference>
<evidence type="ECO:0000313" key="7">
    <source>
        <dbReference type="EMBL" id="ETS76098.1"/>
    </source>
</evidence>
<evidence type="ECO:0000256" key="2">
    <source>
        <dbReference type="ARBA" id="ARBA00022737"/>
    </source>
</evidence>
<feature type="repeat" description="ANK" evidence="4">
    <location>
        <begin position="1004"/>
        <end position="1036"/>
    </location>
</feature>
<protein>
    <recommendedName>
        <fullName evidence="1">protein S-acyltransferase</fullName>
        <ecNumber evidence="1">2.3.1.225</ecNumber>
    </recommendedName>
</protein>
<evidence type="ECO:0000313" key="8">
    <source>
        <dbReference type="Proteomes" id="UP000030651"/>
    </source>
</evidence>
<dbReference type="eggNOG" id="KOG0194">
    <property type="taxonomic scope" value="Eukaryota"/>
</dbReference>
<feature type="domain" description="Protein kinase" evidence="6">
    <location>
        <begin position="66"/>
        <end position="392"/>
    </location>
</feature>
<evidence type="ECO:0000256" key="5">
    <source>
        <dbReference type="SAM" id="MobiDB-lite"/>
    </source>
</evidence>
<evidence type="ECO:0000256" key="4">
    <source>
        <dbReference type="PROSITE-ProRule" id="PRU00023"/>
    </source>
</evidence>
<evidence type="ECO:0000256" key="1">
    <source>
        <dbReference type="ARBA" id="ARBA00012210"/>
    </source>
</evidence>
<feature type="repeat" description="ANK" evidence="4">
    <location>
        <begin position="764"/>
        <end position="796"/>
    </location>
</feature>
<keyword evidence="8" id="KW-1185">Reference proteome</keyword>
<dbReference type="OMA" id="ATCFEDH"/>
<dbReference type="RefSeq" id="XP_007838257.1">
    <property type="nucleotide sequence ID" value="XM_007840066.1"/>
</dbReference>
<keyword evidence="2" id="KW-0677">Repeat</keyword>
<dbReference type="InParanoid" id="W3WQH2"/>
<dbReference type="InterPro" id="IPR008271">
    <property type="entry name" value="Ser/Thr_kinase_AS"/>
</dbReference>
<feature type="region of interest" description="Disordered" evidence="5">
    <location>
        <begin position="392"/>
        <end position="414"/>
    </location>
</feature>
<dbReference type="HOGENOM" id="CLU_260683_0_0_1"/>
<dbReference type="SMART" id="SM00220">
    <property type="entry name" value="S_TKc"/>
    <property type="match status" value="1"/>
</dbReference>
<organism evidence="7 8">
    <name type="scientific">Pestalotiopsis fici (strain W106-1 / CGMCC3.15140)</name>
    <dbReference type="NCBI Taxonomy" id="1229662"/>
    <lineage>
        <taxon>Eukaryota</taxon>
        <taxon>Fungi</taxon>
        <taxon>Dikarya</taxon>
        <taxon>Ascomycota</taxon>
        <taxon>Pezizomycotina</taxon>
        <taxon>Sordariomycetes</taxon>
        <taxon>Xylariomycetidae</taxon>
        <taxon>Amphisphaeriales</taxon>
        <taxon>Sporocadaceae</taxon>
        <taxon>Pestalotiopsis</taxon>
    </lineage>
</organism>
<dbReference type="SUPFAM" id="SSF48403">
    <property type="entry name" value="Ankyrin repeat"/>
    <property type="match status" value="2"/>
</dbReference>
<dbReference type="InterPro" id="IPR002110">
    <property type="entry name" value="Ankyrin_rpt"/>
</dbReference>
<dbReference type="SMART" id="SM00248">
    <property type="entry name" value="ANK"/>
    <property type="match status" value="7"/>
</dbReference>
<proteinExistence type="predicted"/>
<dbReference type="Proteomes" id="UP000030651">
    <property type="component" value="Unassembled WGS sequence"/>
</dbReference>
<dbReference type="GO" id="GO:0019706">
    <property type="term" value="F:protein-cysteine S-palmitoyltransferase activity"/>
    <property type="evidence" value="ECO:0007669"/>
    <property type="project" value="UniProtKB-EC"/>
</dbReference>
<dbReference type="PROSITE" id="PS50088">
    <property type="entry name" value="ANK_REPEAT"/>
    <property type="match status" value="2"/>
</dbReference>
<dbReference type="Gene3D" id="1.10.510.10">
    <property type="entry name" value="Transferase(Phosphotransferase) domain 1"/>
    <property type="match status" value="1"/>
</dbReference>
<dbReference type="InterPro" id="IPR000719">
    <property type="entry name" value="Prot_kinase_dom"/>
</dbReference>
<dbReference type="OrthoDB" id="4779790at2759"/>
<dbReference type="KEGG" id="pfy:PFICI_11485"/>
<dbReference type="CDD" id="cd00180">
    <property type="entry name" value="PKc"/>
    <property type="match status" value="1"/>
</dbReference>
<dbReference type="PANTHER" id="PTHR24161:SF85">
    <property type="entry name" value="PALMITOYLTRANSFERASE HIP14"/>
    <property type="match status" value="1"/>
</dbReference>
<reference evidence="8" key="1">
    <citation type="journal article" date="2015" name="BMC Genomics">
        <title>Genomic and transcriptomic analysis of the endophytic fungus Pestalotiopsis fici reveals its lifestyle and high potential for synthesis of natural products.</title>
        <authorList>
            <person name="Wang X."/>
            <person name="Zhang X."/>
            <person name="Liu L."/>
            <person name="Xiang M."/>
            <person name="Wang W."/>
            <person name="Sun X."/>
            <person name="Che Y."/>
            <person name="Guo L."/>
            <person name="Liu G."/>
            <person name="Guo L."/>
            <person name="Wang C."/>
            <person name="Yin W.B."/>
            <person name="Stadler M."/>
            <person name="Zhang X."/>
            <person name="Liu X."/>
        </authorList>
    </citation>
    <scope>NUCLEOTIDE SEQUENCE [LARGE SCALE GENOMIC DNA]</scope>
    <source>
        <strain evidence="8">W106-1 / CGMCC3.15140</strain>
    </source>
</reference>
<name>W3WQH2_PESFW</name>
<sequence length="1465" mass="164528">MDDPNAPTSVTSLSLFEYDFDTVSPDAEVLRRTETTRTLYGQAAFFSLVNRLNIPVLNNSSNSSGGQDHVFVGTGASYGVTRPLIRHDHASINNSKGKELEKDLLSRKFVTKKIVPILSKSVSDAQQLAAITNEVRILGNRTVKQTKCLVQLLCVAWDELPRGGRYWPRLLLEAADHGNLAAFMAQSADIADWKVKLDLNLDILSGLAVLHNHRIAHCDLKVENVLIFQEQDTTKVDKSKYVAKLCDFGFSVIMNDYDNDAMFSARLGTEPWTAPELTFGTKVKVDDLPQADIFSFGLLFSRIYMHGGDPFESLILDKTREMKRDEDAMMRLVDFLKTKIFERVAYTESQQLLINKTLLVTLRYKPEHRFPIRLIGPQLILLGVLFTDHPTAEADNSEPEETHSEKPLAASPQLNPPGGLWWNMVNIASQGFSIIMKPLNVLRGAVKSGLLSVLRLVLKRMGLLKDPFEDLWKPKYMEVQPISRVAGLLDTQRNVASESDNRDFLSALPDFEYTTKYAHFTLPRGVAKELVEDLNCKVQESSTSVSAEASFQLAIAHFEGIGTSRNVEQGLQWLKTAHFKQSAKGISSLEPVFSSLGFRVPHDIDAITRSKLPDLASNELLVSLSDVHGNKISQPQTFTALRQWIRSNPREYNEYLCSSIYGSLKITCLGIYILAIQSSLEGQTKSEEDRFDSDSLEGYNPHEKFQLSQKASFIESVRKLKCVQKADLFSVTLLQRAAAMGDLELAKTLVLDLGAEVDYVGTTPSYTPLWISCASGNIDVASFLFEHGADATHRDTKTGRTILHFLNQCRDTADLVRLFEISSKGGLVDLEIRDASGNTPLLSTFCGWDFSNGDAARYLVGLKATAVVKSKDLWTPMTAAAAAFNVDLIREIYQNHDSSLLSGAASLTRPDQSLGEAKVEAFQQICGMNDFLRRRIGGATAMSKLTELVNLLMDPEMLEHFSLSEFSQGTNPLISTCYQGHVDMVSAVLDATNSPDLNEVDDQNGMSALHWAAERGRVEVAFLLLRRGADPMIQDRVEGLTVFHRAARFFPDLLLKLINAIEDGSLPCPEGMDIYTILNTKSHDDHTVFMTALIEGAKEHLKFAEHIRTRYNLDYDMDLISHEGKMVNRMETTMTFTAYMVENAIMSNLFTLEQMEYLIEMNPRPRFIADSLGRTLLHYAVMGTQHDSMGSNPTGYATLRLLLRTFPGKEYLEIADNTGSSTLHYAAFCSNAVAIEIIRDHFQSIGKELNPNLINKNGSTPLDGLGLQLKRFRFEESELRTITAGFRRNTARSYEYMRNLGAYLSSEQIGIPLWIVTRRTAELPREALIEFFITVQMSMGLTWELVEDDSEKPRDAMSDSIYVMELCWCFDRFILRAKEVMPHTIAAYIQERLAQRSRRTDNSGPWEETTYEETIYDHTVKWTRSGRSWNNDEISTLVQELLVRWMVLIEEEEGLLGVVQVNLGS</sequence>
<keyword evidence="3 4" id="KW-0040">ANK repeat</keyword>
<dbReference type="GO" id="GO:0005524">
    <property type="term" value="F:ATP binding"/>
    <property type="evidence" value="ECO:0007669"/>
    <property type="project" value="InterPro"/>
</dbReference>
<dbReference type="Pfam" id="PF12796">
    <property type="entry name" value="Ank_2"/>
    <property type="match status" value="2"/>
</dbReference>
<dbReference type="EC" id="2.3.1.225" evidence="1"/>
<dbReference type="Gene3D" id="1.25.40.20">
    <property type="entry name" value="Ankyrin repeat-containing domain"/>
    <property type="match status" value="3"/>
</dbReference>
<dbReference type="PROSITE" id="PS50297">
    <property type="entry name" value="ANK_REP_REGION"/>
    <property type="match status" value="2"/>
</dbReference>
<dbReference type="InterPro" id="IPR036770">
    <property type="entry name" value="Ankyrin_rpt-contain_sf"/>
</dbReference>
<dbReference type="GeneID" id="19276498"/>